<dbReference type="GO" id="GO:0048544">
    <property type="term" value="P:recognition of pollen"/>
    <property type="evidence" value="ECO:0007669"/>
    <property type="project" value="InterPro"/>
</dbReference>
<evidence type="ECO:0000313" key="23">
    <source>
        <dbReference type="Proteomes" id="UP000289738"/>
    </source>
</evidence>
<dbReference type="SMR" id="A0A445A4A2"/>
<evidence type="ECO:0000313" key="22">
    <source>
        <dbReference type="EMBL" id="RYR21185.1"/>
    </source>
</evidence>
<protein>
    <recommendedName>
        <fullName evidence="15">Receptor-like serine/threonine-protein kinase</fullName>
        <ecNumber evidence="15">2.7.11.1</ecNumber>
    </recommendedName>
</protein>
<evidence type="ECO:0000256" key="8">
    <source>
        <dbReference type="ARBA" id="ARBA00022777"/>
    </source>
</evidence>
<dbReference type="PROSITE" id="PS50011">
    <property type="entry name" value="PROTEIN_KINASE_DOM"/>
    <property type="match status" value="1"/>
</dbReference>
<dbReference type="GO" id="GO:0005524">
    <property type="term" value="F:ATP binding"/>
    <property type="evidence" value="ECO:0007669"/>
    <property type="project" value="UniProtKB-KW"/>
</dbReference>
<dbReference type="CDD" id="cd01098">
    <property type="entry name" value="PAN_AP_plant"/>
    <property type="match status" value="1"/>
</dbReference>
<organism evidence="22 23">
    <name type="scientific">Arachis hypogaea</name>
    <name type="common">Peanut</name>
    <dbReference type="NCBI Taxonomy" id="3818"/>
    <lineage>
        <taxon>Eukaryota</taxon>
        <taxon>Viridiplantae</taxon>
        <taxon>Streptophyta</taxon>
        <taxon>Embryophyta</taxon>
        <taxon>Tracheophyta</taxon>
        <taxon>Spermatophyta</taxon>
        <taxon>Magnoliopsida</taxon>
        <taxon>eudicotyledons</taxon>
        <taxon>Gunneridae</taxon>
        <taxon>Pentapetalae</taxon>
        <taxon>rosids</taxon>
        <taxon>fabids</taxon>
        <taxon>Fabales</taxon>
        <taxon>Fabaceae</taxon>
        <taxon>Papilionoideae</taxon>
        <taxon>50 kb inversion clade</taxon>
        <taxon>dalbergioids sensu lato</taxon>
        <taxon>Dalbergieae</taxon>
        <taxon>Pterocarpus clade</taxon>
        <taxon>Arachis</taxon>
    </lineage>
</organism>
<dbReference type="PROSITE" id="PS50948">
    <property type="entry name" value="PAN"/>
    <property type="match status" value="1"/>
</dbReference>
<evidence type="ECO:0000259" key="21">
    <source>
        <dbReference type="PROSITE" id="PS50948"/>
    </source>
</evidence>
<keyword evidence="23" id="KW-1185">Reference proteome</keyword>
<evidence type="ECO:0000256" key="11">
    <source>
        <dbReference type="ARBA" id="ARBA00023170"/>
    </source>
</evidence>
<keyword evidence="2" id="KW-1003">Cell membrane</keyword>
<keyword evidence="11" id="KW-0675">Receptor</keyword>
<dbReference type="PANTHER" id="PTHR27002">
    <property type="entry name" value="RECEPTOR-LIKE SERINE/THREONINE-PROTEIN KINASE SD1-8"/>
    <property type="match status" value="1"/>
</dbReference>
<dbReference type="InterPro" id="IPR024171">
    <property type="entry name" value="SRK-like_kinase"/>
</dbReference>
<dbReference type="PIRSF" id="PIRSF000641">
    <property type="entry name" value="SRK"/>
    <property type="match status" value="1"/>
</dbReference>
<evidence type="ECO:0000256" key="9">
    <source>
        <dbReference type="ARBA" id="ARBA00022840"/>
    </source>
</evidence>
<evidence type="ECO:0000256" key="13">
    <source>
        <dbReference type="ARBA" id="ARBA00047899"/>
    </source>
</evidence>
<evidence type="ECO:0000256" key="10">
    <source>
        <dbReference type="ARBA" id="ARBA00023157"/>
    </source>
</evidence>
<dbReference type="PROSITE" id="PS00108">
    <property type="entry name" value="PROTEIN_KINASE_ST"/>
    <property type="match status" value="1"/>
</dbReference>
<dbReference type="PROSITE" id="PS50927">
    <property type="entry name" value="BULB_LECTIN"/>
    <property type="match status" value="1"/>
</dbReference>
<dbReference type="GO" id="GO:0005886">
    <property type="term" value="C:plasma membrane"/>
    <property type="evidence" value="ECO:0007669"/>
    <property type="project" value="UniProtKB-SubCell"/>
</dbReference>
<dbReference type="SMART" id="SM00108">
    <property type="entry name" value="B_lectin"/>
    <property type="match status" value="1"/>
</dbReference>
<keyword evidence="5 15" id="KW-0808">Transferase</keyword>
<keyword evidence="10" id="KW-1015">Disulfide bond</keyword>
<dbReference type="STRING" id="3818.A0A445A4A2"/>
<dbReference type="Gene3D" id="2.90.10.10">
    <property type="entry name" value="Bulb-type lectin domain"/>
    <property type="match status" value="1"/>
</dbReference>
<keyword evidence="6 18" id="KW-0732">Signal</keyword>
<evidence type="ECO:0000259" key="20">
    <source>
        <dbReference type="PROSITE" id="PS50927"/>
    </source>
</evidence>
<evidence type="ECO:0000256" key="17">
    <source>
        <dbReference type="SAM" id="Phobius"/>
    </source>
</evidence>
<dbReference type="InterPro" id="IPR000858">
    <property type="entry name" value="S_locus_glycoprot_dom"/>
</dbReference>
<proteinExistence type="inferred from homology"/>
<keyword evidence="12" id="KW-0325">Glycoprotein</keyword>
<feature type="region of interest" description="Disordered" evidence="16">
    <location>
        <begin position="776"/>
        <end position="796"/>
    </location>
</feature>
<dbReference type="GO" id="GO:0106310">
    <property type="term" value="F:protein serine kinase activity"/>
    <property type="evidence" value="ECO:0007669"/>
    <property type="project" value="RHEA"/>
</dbReference>
<reference evidence="22 23" key="1">
    <citation type="submission" date="2019-01" db="EMBL/GenBank/DDBJ databases">
        <title>Sequencing of cultivated peanut Arachis hypogaea provides insights into genome evolution and oil improvement.</title>
        <authorList>
            <person name="Chen X."/>
        </authorList>
    </citation>
    <scope>NUCLEOTIDE SEQUENCE [LARGE SCALE GENOMIC DNA]</scope>
    <source>
        <strain evidence="23">cv. Fuhuasheng</strain>
        <tissue evidence="22">Leaves</tissue>
    </source>
</reference>
<dbReference type="CDD" id="cd14066">
    <property type="entry name" value="STKc_IRAK"/>
    <property type="match status" value="1"/>
</dbReference>
<feature type="domain" description="Apple" evidence="21">
    <location>
        <begin position="333"/>
        <end position="413"/>
    </location>
</feature>
<dbReference type="Gene3D" id="3.30.200.20">
    <property type="entry name" value="Phosphorylase Kinase, domain 1"/>
    <property type="match status" value="1"/>
</dbReference>
<dbReference type="SUPFAM" id="SSF56112">
    <property type="entry name" value="Protein kinase-like (PK-like)"/>
    <property type="match status" value="1"/>
</dbReference>
<comment type="similarity">
    <text evidence="15">Belongs to the protein kinase superfamily. Ser/Thr protein kinase family.</text>
</comment>
<dbReference type="EC" id="2.7.11.1" evidence="15"/>
<evidence type="ECO:0000256" key="5">
    <source>
        <dbReference type="ARBA" id="ARBA00022679"/>
    </source>
</evidence>
<sequence length="810" mass="90535">MASYNVFFLCSLLFSFSAMVISLTTITPNTSIYYNETLISAARIFEAGFHSFGNSQNLYFCIWYMNISPRTIVWVANRDTPVNTSEATFKVSNGGNPVLIDGSGTVIWSSNATETAADPVLLLLDTGNMVVRKGNSSSGNILWQSFDYPGDTLLPGMVLRVNRVTGVYNSLRSWKNSGDPGSGEFLYHLDGHGFPQLVIGKGSSTWLYRIGSWTGLFFSGVPWETLYRYFNFSFVLNDQEVHFGYEPRNASIVSRYMITPLGTVQRFLWSSETKTWQLFLAGPQDQCDNYGLCGENSECNVNNSPQCDCLDGFVLKSAGNLNGGCVRKVDLDCDERDGFVPYKGVKLPDTSSSWFDKSMNLQECEEKCLKNCSCTAYASLDVRNGGSGCIIWFNGLVDMRSESEGQDIFIRVAASELGNSRSKANKKKLAGILVGSGIIILGILIAGYVIYVRRKKHEKPGEDTGINQVNQVQKYEKEDIELPTFDFSTIANATDHFSPSNILGEGGYGPVYKGVLANGREVAVKRLSLKSGQGPQEFKNEVTLIANLQHRNLVKLLGCCIDNDERILIYEYMPNRSLDHFIFDQTGSKVLHWNMRLHIISGIARGLLYLHQDSRLRIIHRDLKTSNILLDSNMNPKISDFGLARVFGGDRVEANTIRVVGTHGYMPPEYAVYGSYSVKSDVFSFGVIVLEMLSGRKNREFFEEQHHHNLLGHAWRLWSEGRPLELMDSFMRDSVIISEVIRCIHIGLLCVQERPDDRPDMSSVVLMLNGERALPNPRQPGFYPHEVGSSTSKHELSSTNEISISLIEAR</sequence>
<comment type="catalytic activity">
    <reaction evidence="14 15">
        <text>L-seryl-[protein] + ATP = O-phospho-L-seryl-[protein] + ADP + H(+)</text>
        <dbReference type="Rhea" id="RHEA:17989"/>
        <dbReference type="Rhea" id="RHEA-COMP:9863"/>
        <dbReference type="Rhea" id="RHEA-COMP:11604"/>
        <dbReference type="ChEBI" id="CHEBI:15378"/>
        <dbReference type="ChEBI" id="CHEBI:29999"/>
        <dbReference type="ChEBI" id="CHEBI:30616"/>
        <dbReference type="ChEBI" id="CHEBI:83421"/>
        <dbReference type="ChEBI" id="CHEBI:456216"/>
        <dbReference type="EC" id="2.7.11.1"/>
    </reaction>
</comment>
<feature type="chain" id="PRO_5019163006" description="Receptor-like serine/threonine-protein kinase" evidence="18">
    <location>
        <begin position="23"/>
        <end position="810"/>
    </location>
</feature>
<evidence type="ECO:0000259" key="19">
    <source>
        <dbReference type="PROSITE" id="PS50011"/>
    </source>
</evidence>
<name>A0A445A4A2_ARAHY</name>
<dbReference type="InterPro" id="IPR001480">
    <property type="entry name" value="Bulb-type_lectin_dom"/>
</dbReference>
<dbReference type="Pfam" id="PF01453">
    <property type="entry name" value="B_lectin"/>
    <property type="match status" value="1"/>
</dbReference>
<dbReference type="SMART" id="SM00220">
    <property type="entry name" value="S_TKc"/>
    <property type="match status" value="1"/>
</dbReference>
<dbReference type="FunFam" id="1.10.510.10:FF:000060">
    <property type="entry name" value="G-type lectin S-receptor-like serine/threonine-protein kinase"/>
    <property type="match status" value="1"/>
</dbReference>
<keyword evidence="4" id="KW-0597">Phosphoprotein</keyword>
<keyword evidence="3 15" id="KW-0723">Serine/threonine-protein kinase</keyword>
<dbReference type="EMBL" id="SDMP01000013">
    <property type="protein sequence ID" value="RYR21185.1"/>
    <property type="molecule type" value="Genomic_DNA"/>
</dbReference>
<dbReference type="InterPro" id="IPR008271">
    <property type="entry name" value="Ser/Thr_kinase_AS"/>
</dbReference>
<feature type="signal peptide" evidence="18">
    <location>
        <begin position="1"/>
        <end position="22"/>
    </location>
</feature>
<evidence type="ECO:0000256" key="12">
    <source>
        <dbReference type="ARBA" id="ARBA00023180"/>
    </source>
</evidence>
<dbReference type="Pfam" id="PF00069">
    <property type="entry name" value="Pkinase"/>
    <property type="match status" value="1"/>
</dbReference>
<dbReference type="Pfam" id="PF00954">
    <property type="entry name" value="S_locus_glycop"/>
    <property type="match status" value="1"/>
</dbReference>
<dbReference type="InterPro" id="IPR000719">
    <property type="entry name" value="Prot_kinase_dom"/>
</dbReference>
<dbReference type="InterPro" id="IPR003609">
    <property type="entry name" value="Pan_app"/>
</dbReference>
<evidence type="ECO:0000256" key="6">
    <source>
        <dbReference type="ARBA" id="ARBA00022729"/>
    </source>
</evidence>
<keyword evidence="9 15" id="KW-0067">ATP-binding</keyword>
<dbReference type="OrthoDB" id="785331at2759"/>
<evidence type="ECO:0000256" key="14">
    <source>
        <dbReference type="ARBA" id="ARBA00048679"/>
    </source>
</evidence>
<keyword evidence="17" id="KW-0812">Transmembrane</keyword>
<dbReference type="AlphaFoldDB" id="A0A445A4A2"/>
<evidence type="ECO:0000256" key="16">
    <source>
        <dbReference type="SAM" id="MobiDB-lite"/>
    </source>
</evidence>
<keyword evidence="17" id="KW-0472">Membrane</keyword>
<evidence type="ECO:0000256" key="1">
    <source>
        <dbReference type="ARBA" id="ARBA00004251"/>
    </source>
</evidence>
<comment type="subcellular location">
    <subcellularLocation>
        <location evidence="1">Cell membrane</location>
        <topology evidence="1">Single-pass type I membrane protein</topology>
    </subcellularLocation>
</comment>
<dbReference type="PANTHER" id="PTHR27002:SF1069">
    <property type="entry name" value="NON-SPECIFIC SERINE_THREONINE PROTEIN KINASE"/>
    <property type="match status" value="1"/>
</dbReference>
<feature type="domain" description="Protein kinase" evidence="19">
    <location>
        <begin position="497"/>
        <end position="782"/>
    </location>
</feature>
<dbReference type="InterPro" id="IPR036426">
    <property type="entry name" value="Bulb-type_lectin_dom_sf"/>
</dbReference>
<evidence type="ECO:0000256" key="15">
    <source>
        <dbReference type="PIRNR" id="PIRNR000641"/>
    </source>
</evidence>
<dbReference type="FunFam" id="3.50.4.10:FF:000002">
    <property type="entry name" value="G-type lectin S-receptor-like serine/threonine-protein kinase"/>
    <property type="match status" value="1"/>
</dbReference>
<evidence type="ECO:0000256" key="18">
    <source>
        <dbReference type="SAM" id="SignalP"/>
    </source>
</evidence>
<dbReference type="CDD" id="cd00028">
    <property type="entry name" value="B_lectin"/>
    <property type="match status" value="1"/>
</dbReference>
<dbReference type="SMART" id="SM00473">
    <property type="entry name" value="PAN_AP"/>
    <property type="match status" value="1"/>
</dbReference>
<feature type="domain" description="Bulb-type lectin" evidence="20">
    <location>
        <begin position="23"/>
        <end position="144"/>
    </location>
</feature>
<comment type="catalytic activity">
    <reaction evidence="13 15">
        <text>L-threonyl-[protein] + ATP = O-phospho-L-threonyl-[protein] + ADP + H(+)</text>
        <dbReference type="Rhea" id="RHEA:46608"/>
        <dbReference type="Rhea" id="RHEA-COMP:11060"/>
        <dbReference type="Rhea" id="RHEA-COMP:11605"/>
        <dbReference type="ChEBI" id="CHEBI:15378"/>
        <dbReference type="ChEBI" id="CHEBI:30013"/>
        <dbReference type="ChEBI" id="CHEBI:30616"/>
        <dbReference type="ChEBI" id="CHEBI:61977"/>
        <dbReference type="ChEBI" id="CHEBI:456216"/>
        <dbReference type="EC" id="2.7.11.1"/>
    </reaction>
</comment>
<dbReference type="Pfam" id="PF08276">
    <property type="entry name" value="PAN_2"/>
    <property type="match status" value="1"/>
</dbReference>
<feature type="transmembrane region" description="Helical" evidence="17">
    <location>
        <begin position="429"/>
        <end position="451"/>
    </location>
</feature>
<keyword evidence="7 15" id="KW-0547">Nucleotide-binding</keyword>
<dbReference type="FunFam" id="3.30.200.20:FF:000195">
    <property type="entry name" value="G-type lectin S-receptor-like serine/threonine-protein kinase"/>
    <property type="match status" value="1"/>
</dbReference>
<keyword evidence="8 15" id="KW-0418">Kinase</keyword>
<accession>A0A445A4A2</accession>
<evidence type="ECO:0000256" key="3">
    <source>
        <dbReference type="ARBA" id="ARBA00022527"/>
    </source>
</evidence>
<keyword evidence="17" id="KW-1133">Transmembrane helix</keyword>
<evidence type="ECO:0000256" key="7">
    <source>
        <dbReference type="ARBA" id="ARBA00022741"/>
    </source>
</evidence>
<dbReference type="Gramene" id="arahy.Tifrunner.gnm2.ann2.Ah13g233200.1">
    <property type="protein sequence ID" value="arahy.Tifrunner.gnm2.ann2.Ah13g233200.1-CDS"/>
    <property type="gene ID" value="arahy.Tifrunner.gnm2.ann2.Ah13g233200"/>
</dbReference>
<evidence type="ECO:0000256" key="2">
    <source>
        <dbReference type="ARBA" id="ARBA00022475"/>
    </source>
</evidence>
<dbReference type="Gene3D" id="1.10.510.10">
    <property type="entry name" value="Transferase(Phosphotransferase) domain 1"/>
    <property type="match status" value="1"/>
</dbReference>
<dbReference type="SUPFAM" id="SSF51110">
    <property type="entry name" value="alpha-D-mannose-specific plant lectins"/>
    <property type="match status" value="1"/>
</dbReference>
<evidence type="ECO:0000256" key="4">
    <source>
        <dbReference type="ARBA" id="ARBA00022553"/>
    </source>
</evidence>
<dbReference type="InterPro" id="IPR011009">
    <property type="entry name" value="Kinase-like_dom_sf"/>
</dbReference>
<dbReference type="GO" id="GO:0004674">
    <property type="term" value="F:protein serine/threonine kinase activity"/>
    <property type="evidence" value="ECO:0007669"/>
    <property type="project" value="UniProtKB-KW"/>
</dbReference>
<gene>
    <name evidence="22" type="ORF">Ahy_B03g066454</name>
</gene>
<dbReference type="Proteomes" id="UP000289738">
    <property type="component" value="Chromosome B03"/>
</dbReference>
<comment type="caution">
    <text evidence="22">The sequence shown here is derived from an EMBL/GenBank/DDBJ whole genome shotgun (WGS) entry which is preliminary data.</text>
</comment>
<dbReference type="Gene3D" id="3.50.4.10">
    <property type="entry name" value="Hepatocyte Growth Factor"/>
    <property type="match status" value="1"/>
</dbReference>